<evidence type="ECO:0000313" key="2">
    <source>
        <dbReference type="EMBL" id="ABU58429.1"/>
    </source>
</evidence>
<dbReference type="Proteomes" id="UP000000263">
    <property type="component" value="Chromosome"/>
</dbReference>
<sequence>MSGTTELAKEWIRKGDSDLFNARLVAASTGPYDTGCFHAQQAIEKYLKAFLAFHRHSIPRTHDLEELARLCDAIEPLPELALFDLAALSDFAVQLRYDFTIWPDVRELEDAVRQAEGIRDVIMPRLKIVL</sequence>
<gene>
    <name evidence="2" type="ordered locus">Rcas_2346</name>
</gene>
<dbReference type="Gene3D" id="1.20.120.330">
    <property type="entry name" value="Nucleotidyltransferases domain 2"/>
    <property type="match status" value="1"/>
</dbReference>
<proteinExistence type="predicted"/>
<accession>A7NLN3</accession>
<dbReference type="PROSITE" id="PS50910">
    <property type="entry name" value="HEPN"/>
    <property type="match status" value="1"/>
</dbReference>
<dbReference type="AlphaFoldDB" id="A7NLN3"/>
<dbReference type="HOGENOM" id="CLU_123170_0_1_0"/>
<dbReference type="RefSeq" id="WP_012120853.1">
    <property type="nucleotide sequence ID" value="NC_009767.1"/>
</dbReference>
<dbReference type="SUPFAM" id="SSF81593">
    <property type="entry name" value="Nucleotidyltransferase substrate binding subunit/domain"/>
    <property type="match status" value="1"/>
</dbReference>
<protein>
    <submittedName>
        <fullName evidence="2">HEPN domain protein</fullName>
    </submittedName>
</protein>
<feature type="domain" description="HEPN" evidence="1">
    <location>
        <begin position="13"/>
        <end position="118"/>
    </location>
</feature>
<dbReference type="InterPro" id="IPR007842">
    <property type="entry name" value="HEPN_dom"/>
</dbReference>
<dbReference type="EMBL" id="CP000804">
    <property type="protein sequence ID" value="ABU58429.1"/>
    <property type="molecule type" value="Genomic_DNA"/>
</dbReference>
<reference evidence="2 3" key="1">
    <citation type="submission" date="2007-08" db="EMBL/GenBank/DDBJ databases">
        <title>Complete sequence of Roseiflexus castenholzii DSM 13941.</title>
        <authorList>
            <consortium name="US DOE Joint Genome Institute"/>
            <person name="Copeland A."/>
            <person name="Lucas S."/>
            <person name="Lapidus A."/>
            <person name="Barry K."/>
            <person name="Glavina del Rio T."/>
            <person name="Dalin E."/>
            <person name="Tice H."/>
            <person name="Pitluck S."/>
            <person name="Thompson L.S."/>
            <person name="Brettin T."/>
            <person name="Bruce D."/>
            <person name="Detter J.C."/>
            <person name="Han C."/>
            <person name="Tapia R."/>
            <person name="Schmutz J."/>
            <person name="Larimer F."/>
            <person name="Land M."/>
            <person name="Hauser L."/>
            <person name="Kyrpides N."/>
            <person name="Mikhailova N."/>
            <person name="Bryant D.A."/>
            <person name="Hanada S."/>
            <person name="Tsukatani Y."/>
            <person name="Richardson P."/>
        </authorList>
    </citation>
    <scope>NUCLEOTIDE SEQUENCE [LARGE SCALE GENOMIC DNA]</scope>
    <source>
        <strain evidence="3">DSM 13941 / HLO8</strain>
    </source>
</reference>
<evidence type="ECO:0000313" key="3">
    <source>
        <dbReference type="Proteomes" id="UP000000263"/>
    </source>
</evidence>
<name>A7NLN3_ROSCS</name>
<evidence type="ECO:0000259" key="1">
    <source>
        <dbReference type="PROSITE" id="PS50910"/>
    </source>
</evidence>
<dbReference type="eggNOG" id="COG2250">
    <property type="taxonomic scope" value="Bacteria"/>
</dbReference>
<keyword evidence="3" id="KW-1185">Reference proteome</keyword>
<dbReference type="OrthoDB" id="162736at2"/>
<dbReference type="SMART" id="SM00748">
    <property type="entry name" value="HEPN"/>
    <property type="match status" value="1"/>
</dbReference>
<dbReference type="STRING" id="383372.Rcas_2346"/>
<dbReference type="KEGG" id="rca:Rcas_2346"/>
<organism evidence="2 3">
    <name type="scientific">Roseiflexus castenholzii (strain DSM 13941 / HLO8)</name>
    <dbReference type="NCBI Taxonomy" id="383372"/>
    <lineage>
        <taxon>Bacteria</taxon>
        <taxon>Bacillati</taxon>
        <taxon>Chloroflexota</taxon>
        <taxon>Chloroflexia</taxon>
        <taxon>Chloroflexales</taxon>
        <taxon>Roseiflexineae</taxon>
        <taxon>Roseiflexaceae</taxon>
        <taxon>Roseiflexus</taxon>
    </lineage>
</organism>
<dbReference type="Pfam" id="PF05168">
    <property type="entry name" value="HEPN"/>
    <property type="match status" value="1"/>
</dbReference>